<keyword evidence="3" id="KW-1185">Reference proteome</keyword>
<reference evidence="2" key="1">
    <citation type="submission" date="2019-10" db="EMBL/GenBank/DDBJ databases">
        <title>Description of Paenibacillus glebae sp. nov.</title>
        <authorList>
            <person name="Carlier A."/>
            <person name="Qi S."/>
        </authorList>
    </citation>
    <scope>NUCLEOTIDE SEQUENCE</scope>
    <source>
        <strain evidence="2">LMG 31456</strain>
    </source>
</reference>
<dbReference type="Proteomes" id="UP000641588">
    <property type="component" value="Unassembled WGS sequence"/>
</dbReference>
<proteinExistence type="predicted"/>
<organism evidence="2 3">
    <name type="scientific">Paenibacillus foliorum</name>
    <dbReference type="NCBI Taxonomy" id="2654974"/>
    <lineage>
        <taxon>Bacteria</taxon>
        <taxon>Bacillati</taxon>
        <taxon>Bacillota</taxon>
        <taxon>Bacilli</taxon>
        <taxon>Bacillales</taxon>
        <taxon>Paenibacillaceae</taxon>
        <taxon>Paenibacillus</taxon>
    </lineage>
</organism>
<evidence type="ECO:0000313" key="3">
    <source>
        <dbReference type="Proteomes" id="UP000641588"/>
    </source>
</evidence>
<feature type="chain" id="PRO_5037700013" evidence="1">
    <location>
        <begin position="27"/>
        <end position="573"/>
    </location>
</feature>
<dbReference type="InterPro" id="IPR050490">
    <property type="entry name" value="Bact_solute-bd_prot1"/>
</dbReference>
<evidence type="ECO:0000313" key="2">
    <source>
        <dbReference type="EMBL" id="NOU91758.1"/>
    </source>
</evidence>
<dbReference type="PANTHER" id="PTHR43649:SF12">
    <property type="entry name" value="DIACETYLCHITOBIOSE BINDING PROTEIN DASA"/>
    <property type="match status" value="1"/>
</dbReference>
<dbReference type="SUPFAM" id="SSF53850">
    <property type="entry name" value="Periplasmic binding protein-like II"/>
    <property type="match status" value="1"/>
</dbReference>
<dbReference type="EMBL" id="WHOD01000003">
    <property type="protein sequence ID" value="NOU91758.1"/>
    <property type="molecule type" value="Genomic_DNA"/>
</dbReference>
<dbReference type="PANTHER" id="PTHR43649">
    <property type="entry name" value="ARABINOSE-BINDING PROTEIN-RELATED"/>
    <property type="match status" value="1"/>
</dbReference>
<evidence type="ECO:0000256" key="1">
    <source>
        <dbReference type="SAM" id="SignalP"/>
    </source>
</evidence>
<feature type="signal peptide" evidence="1">
    <location>
        <begin position="1"/>
        <end position="26"/>
    </location>
</feature>
<protein>
    <submittedName>
        <fullName evidence="2">Extracellular solute-binding protein</fullName>
    </submittedName>
</protein>
<sequence>MINSRREGKAMSYSMKRVLFPMLATAALITAAVGCSAPKEASTEAGAKAGTGAEALKSAKRGALTATIYDRGNIPSSEGTIENNKITKWINEAGPVDVKFIPVPRTQSEQKLNTLFAGGGAPDLILEYAPQIKNPLIDQKQLRPIDDMIDKYSTEYKALLLKYPALKKAGTGADGKLYQFGRINETIPQRGLFIRTDWLKKLNLEIPKTTEELYQVAKAFTEQDPDGNGKKDTYGIAMSYSSGAVLDEMFGVTYPGFIVQNNELIHGWDNIKAVTQFKKQLYSEGLVDKDYLNDKNGSKAKQDFLNGKIGIYMEQFNVPFVFYNDYYLNLKKNVPNAEITVIPYPKTPVGQFNSIFVNPVQMTGVVNAQAKDPEAVMKYVDFASSEKFMKTMYYGFEGVHSKSEPGKCPLVTDLDKWKTEFNFGAGDFAMLASPTLAGKCYFGTEKLDAQDPAQDQVKKMFEMNSTFVNFDLPVAGPTHAEQMPQLPKELQLILTNTTKQVGVGEGDIWVKAILTPNYSAEQAKQDALAAWEKAGGKQVDDWYKSFYAKDKDKIILTKDIYEIFKEQRAVQKK</sequence>
<dbReference type="Pfam" id="PF01547">
    <property type="entry name" value="SBP_bac_1"/>
    <property type="match status" value="1"/>
</dbReference>
<name>A0A972GPE1_9BACL</name>
<dbReference type="Gene3D" id="3.40.190.10">
    <property type="entry name" value="Periplasmic binding protein-like II"/>
    <property type="match status" value="2"/>
</dbReference>
<dbReference type="InterPro" id="IPR006059">
    <property type="entry name" value="SBP"/>
</dbReference>
<keyword evidence="1" id="KW-0732">Signal</keyword>
<gene>
    <name evidence="2" type="ORF">GC093_00695</name>
</gene>
<dbReference type="PROSITE" id="PS51257">
    <property type="entry name" value="PROKAR_LIPOPROTEIN"/>
    <property type="match status" value="1"/>
</dbReference>
<accession>A0A972GPE1</accession>
<comment type="caution">
    <text evidence="2">The sequence shown here is derived from an EMBL/GenBank/DDBJ whole genome shotgun (WGS) entry which is preliminary data.</text>
</comment>
<dbReference type="AlphaFoldDB" id="A0A972GPE1"/>